<evidence type="ECO:0000313" key="2">
    <source>
        <dbReference type="EMBL" id="ARN74071.1"/>
    </source>
</evidence>
<dbReference type="KEGG" id="osg:BST96_08025"/>
<keyword evidence="3" id="KW-1185">Reference proteome</keyword>
<sequence>MKNVAILAVILGVLGNAANAESAVSEAPSMTLAMNSNAAVTWSEPATAISNKALANNVELEVAETMEKVSIDLSKQLEAKIAKELEYAMH</sequence>
<organism evidence="2 3">
    <name type="scientific">Oceanicoccus sagamiensis</name>
    <dbReference type="NCBI Taxonomy" id="716816"/>
    <lineage>
        <taxon>Bacteria</taxon>
        <taxon>Pseudomonadati</taxon>
        <taxon>Pseudomonadota</taxon>
        <taxon>Gammaproteobacteria</taxon>
        <taxon>Cellvibrionales</taxon>
        <taxon>Spongiibacteraceae</taxon>
        <taxon>Oceanicoccus</taxon>
    </lineage>
</organism>
<reference evidence="2 3" key="1">
    <citation type="submission" date="2016-11" db="EMBL/GenBank/DDBJ databases">
        <title>Trade-off between light-utilization and light-protection in marine flavobacteria.</title>
        <authorList>
            <person name="Kumagai Y."/>
        </authorList>
    </citation>
    <scope>NUCLEOTIDE SEQUENCE [LARGE SCALE GENOMIC DNA]</scope>
    <source>
        <strain evidence="2 3">NBRC 107125</strain>
    </source>
</reference>
<gene>
    <name evidence="2" type="ORF">BST96_08025</name>
</gene>
<dbReference type="OrthoDB" id="9862479at2"/>
<feature type="chain" id="PRO_5013299090" evidence="1">
    <location>
        <begin position="21"/>
        <end position="90"/>
    </location>
</feature>
<evidence type="ECO:0000256" key="1">
    <source>
        <dbReference type="SAM" id="SignalP"/>
    </source>
</evidence>
<feature type="signal peptide" evidence="1">
    <location>
        <begin position="1"/>
        <end position="20"/>
    </location>
</feature>
<accession>A0A1X9NA78</accession>
<evidence type="ECO:0000313" key="3">
    <source>
        <dbReference type="Proteomes" id="UP000193450"/>
    </source>
</evidence>
<dbReference type="EMBL" id="CP019343">
    <property type="protein sequence ID" value="ARN74071.1"/>
    <property type="molecule type" value="Genomic_DNA"/>
</dbReference>
<dbReference type="AlphaFoldDB" id="A0A1X9NA78"/>
<protein>
    <submittedName>
        <fullName evidence="2">Uncharacterized protein</fullName>
    </submittedName>
</protein>
<dbReference type="RefSeq" id="WP_085758202.1">
    <property type="nucleotide sequence ID" value="NZ_CP019343.1"/>
</dbReference>
<dbReference type="Proteomes" id="UP000193450">
    <property type="component" value="Chromosome"/>
</dbReference>
<keyword evidence="1" id="KW-0732">Signal</keyword>
<name>A0A1X9NA78_9GAMM</name>
<proteinExistence type="predicted"/>